<dbReference type="STRING" id="69771.A0A1V6NZT3"/>
<dbReference type="AlphaFoldDB" id="A0A1V6NZT3"/>
<protein>
    <recommendedName>
        <fullName evidence="7">Rhodopsin domain-containing protein</fullName>
    </recommendedName>
</protein>
<feature type="transmembrane region" description="Helical" evidence="6">
    <location>
        <begin position="20"/>
        <end position="38"/>
    </location>
</feature>
<dbReference type="OMA" id="GVCACIK"/>
<dbReference type="InterPro" id="IPR052337">
    <property type="entry name" value="SAT4-like"/>
</dbReference>
<comment type="caution">
    <text evidence="8">The sequence shown here is derived from an EMBL/GenBank/DDBJ whole genome shotgun (WGS) entry which is preliminary data.</text>
</comment>
<evidence type="ECO:0000256" key="5">
    <source>
        <dbReference type="ARBA" id="ARBA00038359"/>
    </source>
</evidence>
<feature type="domain" description="Rhodopsin" evidence="7">
    <location>
        <begin position="34"/>
        <end position="274"/>
    </location>
</feature>
<comment type="similarity">
    <text evidence="5">Belongs to the SAT4 family.</text>
</comment>
<proteinExistence type="inferred from homology"/>
<evidence type="ECO:0000256" key="6">
    <source>
        <dbReference type="SAM" id="Phobius"/>
    </source>
</evidence>
<dbReference type="EMBL" id="MDYL01000025">
    <property type="protein sequence ID" value="OQD70218.1"/>
    <property type="molecule type" value="Genomic_DNA"/>
</dbReference>
<keyword evidence="4 6" id="KW-0472">Membrane</keyword>
<name>A0A1V6NZT3_PENDC</name>
<feature type="transmembrane region" description="Helical" evidence="6">
    <location>
        <begin position="176"/>
        <end position="201"/>
    </location>
</feature>
<evidence type="ECO:0000259" key="7">
    <source>
        <dbReference type="Pfam" id="PF20684"/>
    </source>
</evidence>
<feature type="transmembrane region" description="Helical" evidence="6">
    <location>
        <begin position="213"/>
        <end position="238"/>
    </location>
</feature>
<dbReference type="Proteomes" id="UP000191522">
    <property type="component" value="Unassembled WGS sequence"/>
</dbReference>
<feature type="transmembrane region" description="Helical" evidence="6">
    <location>
        <begin position="50"/>
        <end position="71"/>
    </location>
</feature>
<keyword evidence="9" id="KW-1185">Reference proteome</keyword>
<evidence type="ECO:0000313" key="8">
    <source>
        <dbReference type="EMBL" id="OQD70218.1"/>
    </source>
</evidence>
<evidence type="ECO:0000256" key="1">
    <source>
        <dbReference type="ARBA" id="ARBA00004141"/>
    </source>
</evidence>
<keyword evidence="2 6" id="KW-0812">Transmembrane</keyword>
<feature type="transmembrane region" description="Helical" evidence="6">
    <location>
        <begin position="130"/>
        <end position="152"/>
    </location>
</feature>
<organism evidence="8 9">
    <name type="scientific">Penicillium decumbens</name>
    <dbReference type="NCBI Taxonomy" id="69771"/>
    <lineage>
        <taxon>Eukaryota</taxon>
        <taxon>Fungi</taxon>
        <taxon>Dikarya</taxon>
        <taxon>Ascomycota</taxon>
        <taxon>Pezizomycotina</taxon>
        <taxon>Eurotiomycetes</taxon>
        <taxon>Eurotiomycetidae</taxon>
        <taxon>Eurotiales</taxon>
        <taxon>Aspergillaceae</taxon>
        <taxon>Penicillium</taxon>
    </lineage>
</organism>
<gene>
    <name evidence="8" type="ORF">PENDEC_c025G03545</name>
</gene>
<dbReference type="Pfam" id="PF20684">
    <property type="entry name" value="Fung_rhodopsin"/>
    <property type="match status" value="1"/>
</dbReference>
<evidence type="ECO:0000256" key="2">
    <source>
        <dbReference type="ARBA" id="ARBA00022692"/>
    </source>
</evidence>
<comment type="subcellular location">
    <subcellularLocation>
        <location evidence="1">Membrane</location>
        <topology evidence="1">Multi-pass membrane protein</topology>
    </subcellularLocation>
</comment>
<reference evidence="9" key="1">
    <citation type="journal article" date="2017" name="Nat. Microbiol.">
        <title>Global analysis of biosynthetic gene clusters reveals vast potential of secondary metabolite production in Penicillium species.</title>
        <authorList>
            <person name="Nielsen J.C."/>
            <person name="Grijseels S."/>
            <person name="Prigent S."/>
            <person name="Ji B."/>
            <person name="Dainat J."/>
            <person name="Nielsen K.F."/>
            <person name="Frisvad J.C."/>
            <person name="Workman M."/>
            <person name="Nielsen J."/>
        </authorList>
    </citation>
    <scope>NUCLEOTIDE SEQUENCE [LARGE SCALE GENOMIC DNA]</scope>
    <source>
        <strain evidence="9">IBT 11843</strain>
    </source>
</reference>
<dbReference type="PANTHER" id="PTHR33048:SF165">
    <property type="entry name" value="INTEGRAL MEMBRANE PROTEIN"/>
    <property type="match status" value="1"/>
</dbReference>
<dbReference type="GO" id="GO:0016020">
    <property type="term" value="C:membrane"/>
    <property type="evidence" value="ECO:0007669"/>
    <property type="project" value="UniProtKB-SubCell"/>
</dbReference>
<keyword evidence="3 6" id="KW-1133">Transmembrane helix</keyword>
<accession>A0A1V6NZT3</accession>
<evidence type="ECO:0000256" key="4">
    <source>
        <dbReference type="ARBA" id="ARBA00023136"/>
    </source>
</evidence>
<dbReference type="InterPro" id="IPR049326">
    <property type="entry name" value="Rhodopsin_dom_fungi"/>
</dbReference>
<sequence>MSLKDNFPAYGGRGPADFRLGIAFGLIATTFMIMRVYVRLRVNKFGTTALLLSLLAWLFTMCTQIFGFLAVLHGLGNHITIIIEVGQLRKFLLFTWITVFFFNLAIPTGKIAVAAFLIEMNGQGNPKIRRSLVTVAILNVILNIPQILLVWFQCSPVDALWDPMRQDQCDHRKSVYYTYFAGAIAALSDFYLAIVPIHMLVPLRIDPKLKWGLSFLMSCGVFAGVAAIVRTWAAKFILTDDSSYGVGTLFLWGEIEEWIVLITMSIPPVWPLFRPYTSKFIKSNPVRSQKHYSYKYDSSKQPYSTTAVGDQSPGFPPPLVTTTISISSTKDAATIAASESESRVSGERTPRNMIHDKNAQPWMEMNEMRDGRPWLVRDI</sequence>
<evidence type="ECO:0000313" key="9">
    <source>
        <dbReference type="Proteomes" id="UP000191522"/>
    </source>
</evidence>
<evidence type="ECO:0000256" key="3">
    <source>
        <dbReference type="ARBA" id="ARBA00022989"/>
    </source>
</evidence>
<feature type="transmembrane region" description="Helical" evidence="6">
    <location>
        <begin position="91"/>
        <end position="118"/>
    </location>
</feature>
<dbReference type="OrthoDB" id="3923077at2759"/>
<dbReference type="PANTHER" id="PTHR33048">
    <property type="entry name" value="PTH11-LIKE INTEGRAL MEMBRANE PROTEIN (AFU_ORTHOLOGUE AFUA_5G11245)"/>
    <property type="match status" value="1"/>
</dbReference>